<reference evidence="1" key="1">
    <citation type="submission" date="2022-03" db="EMBL/GenBank/DDBJ databases">
        <authorList>
            <person name="Sayadi A."/>
        </authorList>
    </citation>
    <scope>NUCLEOTIDE SEQUENCE</scope>
</reference>
<evidence type="ECO:0000313" key="2">
    <source>
        <dbReference type="Proteomes" id="UP001152888"/>
    </source>
</evidence>
<comment type="caution">
    <text evidence="1">The sequence shown here is derived from an EMBL/GenBank/DDBJ whole genome shotgun (WGS) entry which is preliminary data.</text>
</comment>
<organism evidence="1 2">
    <name type="scientific">Acanthoscelides obtectus</name>
    <name type="common">Bean weevil</name>
    <name type="synonym">Bruchus obtectus</name>
    <dbReference type="NCBI Taxonomy" id="200917"/>
    <lineage>
        <taxon>Eukaryota</taxon>
        <taxon>Metazoa</taxon>
        <taxon>Ecdysozoa</taxon>
        <taxon>Arthropoda</taxon>
        <taxon>Hexapoda</taxon>
        <taxon>Insecta</taxon>
        <taxon>Pterygota</taxon>
        <taxon>Neoptera</taxon>
        <taxon>Endopterygota</taxon>
        <taxon>Coleoptera</taxon>
        <taxon>Polyphaga</taxon>
        <taxon>Cucujiformia</taxon>
        <taxon>Chrysomeloidea</taxon>
        <taxon>Chrysomelidae</taxon>
        <taxon>Bruchinae</taxon>
        <taxon>Bruchini</taxon>
        <taxon>Acanthoscelides</taxon>
    </lineage>
</organism>
<evidence type="ECO:0000313" key="1">
    <source>
        <dbReference type="EMBL" id="CAH2007820.1"/>
    </source>
</evidence>
<dbReference type="EMBL" id="CAKOFQ010007768">
    <property type="protein sequence ID" value="CAH2007820.1"/>
    <property type="molecule type" value="Genomic_DNA"/>
</dbReference>
<name>A0A9P0M2B4_ACAOB</name>
<dbReference type="AlphaFoldDB" id="A0A9P0M2B4"/>
<keyword evidence="2" id="KW-1185">Reference proteome</keyword>
<sequence length="91" mass="10333">MASFRDLQFDWSMINTDSDNWTEADILDKTDICRSDISPAAGLVPTESLEYRSVCARIRRELNKCESKSEPTLHHRTVDAGIFDSIKAQVL</sequence>
<dbReference type="Proteomes" id="UP001152888">
    <property type="component" value="Unassembled WGS sequence"/>
</dbReference>
<gene>
    <name evidence="1" type="ORF">ACAOBT_LOCUS29863</name>
</gene>
<accession>A0A9P0M2B4</accession>
<proteinExistence type="predicted"/>
<protein>
    <submittedName>
        <fullName evidence="1">Uncharacterized protein</fullName>
    </submittedName>
</protein>